<feature type="region of interest" description="Disordered" evidence="1">
    <location>
        <begin position="167"/>
        <end position="189"/>
    </location>
</feature>
<sequence>MYSEGPPPGSVGRDVYIMCLGASGCGSSTFINNLIQGSAKPSLPRMEVGDSLSSCTKVIQWTEVAPAGNPAWARNYNLLFGDTPGSDSTDPDPTGTAIADRIKKTLEDRLGGLERRHSRLGILLLQDVTEDVPRLSALIGNVNTQIHGQVLKNVTVVTNKWSIWTGRHSGDPESSQATLPSPNPGPSEEMIAHQDKIIECLSAHLPADVVTYDANWVEGDEWRIVEGLVNRVVTGNCVLQLEPDSSAPVTRSWLSRWFGWMICWR</sequence>
<dbReference type="Gene3D" id="3.40.50.300">
    <property type="entry name" value="P-loop containing nucleotide triphosphate hydrolases"/>
    <property type="match status" value="1"/>
</dbReference>
<evidence type="ECO:0000313" key="3">
    <source>
        <dbReference type="Proteomes" id="UP000298030"/>
    </source>
</evidence>
<organism evidence="2 3">
    <name type="scientific">Coprinellus micaceus</name>
    <name type="common">Glistening ink-cap mushroom</name>
    <name type="synonym">Coprinus micaceus</name>
    <dbReference type="NCBI Taxonomy" id="71717"/>
    <lineage>
        <taxon>Eukaryota</taxon>
        <taxon>Fungi</taxon>
        <taxon>Dikarya</taxon>
        <taxon>Basidiomycota</taxon>
        <taxon>Agaricomycotina</taxon>
        <taxon>Agaricomycetes</taxon>
        <taxon>Agaricomycetidae</taxon>
        <taxon>Agaricales</taxon>
        <taxon>Agaricineae</taxon>
        <taxon>Psathyrellaceae</taxon>
        <taxon>Coprinellus</taxon>
    </lineage>
</organism>
<name>A0A4Y7SU91_COPMI</name>
<keyword evidence="3" id="KW-1185">Reference proteome</keyword>
<dbReference type="SUPFAM" id="SSF52540">
    <property type="entry name" value="P-loop containing nucleoside triphosphate hydrolases"/>
    <property type="match status" value="1"/>
</dbReference>
<reference evidence="2 3" key="1">
    <citation type="journal article" date="2019" name="Nat. Ecol. Evol.">
        <title>Megaphylogeny resolves global patterns of mushroom evolution.</title>
        <authorList>
            <person name="Varga T."/>
            <person name="Krizsan K."/>
            <person name="Foldi C."/>
            <person name="Dima B."/>
            <person name="Sanchez-Garcia M."/>
            <person name="Sanchez-Ramirez S."/>
            <person name="Szollosi G.J."/>
            <person name="Szarkandi J.G."/>
            <person name="Papp V."/>
            <person name="Albert L."/>
            <person name="Andreopoulos W."/>
            <person name="Angelini C."/>
            <person name="Antonin V."/>
            <person name="Barry K.W."/>
            <person name="Bougher N.L."/>
            <person name="Buchanan P."/>
            <person name="Buyck B."/>
            <person name="Bense V."/>
            <person name="Catcheside P."/>
            <person name="Chovatia M."/>
            <person name="Cooper J."/>
            <person name="Damon W."/>
            <person name="Desjardin D."/>
            <person name="Finy P."/>
            <person name="Geml J."/>
            <person name="Haridas S."/>
            <person name="Hughes K."/>
            <person name="Justo A."/>
            <person name="Karasinski D."/>
            <person name="Kautmanova I."/>
            <person name="Kiss B."/>
            <person name="Kocsube S."/>
            <person name="Kotiranta H."/>
            <person name="LaButti K.M."/>
            <person name="Lechner B.E."/>
            <person name="Liimatainen K."/>
            <person name="Lipzen A."/>
            <person name="Lukacs Z."/>
            <person name="Mihaltcheva S."/>
            <person name="Morgado L.N."/>
            <person name="Niskanen T."/>
            <person name="Noordeloos M.E."/>
            <person name="Ohm R.A."/>
            <person name="Ortiz-Santana B."/>
            <person name="Ovrebo C."/>
            <person name="Racz N."/>
            <person name="Riley R."/>
            <person name="Savchenko A."/>
            <person name="Shiryaev A."/>
            <person name="Soop K."/>
            <person name="Spirin V."/>
            <person name="Szebenyi C."/>
            <person name="Tomsovsky M."/>
            <person name="Tulloss R.E."/>
            <person name="Uehling J."/>
            <person name="Grigoriev I.V."/>
            <person name="Vagvolgyi C."/>
            <person name="Papp T."/>
            <person name="Martin F.M."/>
            <person name="Miettinen O."/>
            <person name="Hibbett D.S."/>
            <person name="Nagy L.G."/>
        </authorList>
    </citation>
    <scope>NUCLEOTIDE SEQUENCE [LARGE SCALE GENOMIC DNA]</scope>
    <source>
        <strain evidence="2 3">FP101781</strain>
    </source>
</reference>
<dbReference type="AlphaFoldDB" id="A0A4Y7SU91"/>
<gene>
    <name evidence="2" type="ORF">FA13DRAFT_1738366</name>
</gene>
<comment type="caution">
    <text evidence="2">The sequence shown here is derived from an EMBL/GenBank/DDBJ whole genome shotgun (WGS) entry which is preliminary data.</text>
</comment>
<proteinExistence type="predicted"/>
<evidence type="ECO:0000256" key="1">
    <source>
        <dbReference type="SAM" id="MobiDB-lite"/>
    </source>
</evidence>
<protein>
    <recommendedName>
        <fullName evidence="4">G domain-containing protein</fullName>
    </recommendedName>
</protein>
<dbReference type="Proteomes" id="UP000298030">
    <property type="component" value="Unassembled WGS sequence"/>
</dbReference>
<accession>A0A4Y7SU91</accession>
<dbReference type="EMBL" id="QPFP01000057">
    <property type="protein sequence ID" value="TEB25426.1"/>
    <property type="molecule type" value="Genomic_DNA"/>
</dbReference>
<dbReference type="InterPro" id="IPR027417">
    <property type="entry name" value="P-loop_NTPase"/>
</dbReference>
<evidence type="ECO:0008006" key="4">
    <source>
        <dbReference type="Google" id="ProtNLM"/>
    </source>
</evidence>
<evidence type="ECO:0000313" key="2">
    <source>
        <dbReference type="EMBL" id="TEB25426.1"/>
    </source>
</evidence>